<evidence type="ECO:0008006" key="9">
    <source>
        <dbReference type="Google" id="ProtNLM"/>
    </source>
</evidence>
<comment type="subcellular location">
    <subcellularLocation>
        <location evidence="1">Endoplasmic reticulum</location>
    </subcellularLocation>
</comment>
<keyword evidence="8" id="KW-1185">Reference proteome</keyword>
<dbReference type="InterPro" id="IPR011030">
    <property type="entry name" value="Lipovitellin_superhlx_dom"/>
</dbReference>
<dbReference type="Pfam" id="PF01347">
    <property type="entry name" value="Vitellogenin_N"/>
    <property type="match status" value="1"/>
</dbReference>
<feature type="domain" description="Vitellogenin" evidence="5">
    <location>
        <begin position="25"/>
        <end position="534"/>
    </location>
</feature>
<dbReference type="InterPro" id="IPR039988">
    <property type="entry name" value="MTTP"/>
</dbReference>
<name>A0A8R1TSM3_ONCVO</name>
<dbReference type="GO" id="GO:0005794">
    <property type="term" value="C:Golgi apparatus"/>
    <property type="evidence" value="ECO:0007669"/>
    <property type="project" value="TreeGrafter"/>
</dbReference>
<accession>A0A8R1TSM3</accession>
<proteinExistence type="predicted"/>
<evidence type="ECO:0000256" key="2">
    <source>
        <dbReference type="ARBA" id="ARBA00022448"/>
    </source>
</evidence>
<dbReference type="InterPro" id="IPR001747">
    <property type="entry name" value="Vitellogenin_N"/>
</dbReference>
<dbReference type="AlphaFoldDB" id="A0A8R1TSM3"/>
<dbReference type="PANTHER" id="PTHR13024">
    <property type="entry name" value="MICROSOMAL TRIGLYCERIDE TRANSFER PROTEIN, LARGE SUBUNIT"/>
    <property type="match status" value="1"/>
</dbReference>
<dbReference type="EnsemblMetazoa" id="OVOC4031.1">
    <property type="protein sequence ID" value="OVOC4031.1"/>
    <property type="gene ID" value="WBGene00240840"/>
</dbReference>
<organism evidence="7 8">
    <name type="scientific">Onchocerca volvulus</name>
    <dbReference type="NCBI Taxonomy" id="6282"/>
    <lineage>
        <taxon>Eukaryota</taxon>
        <taxon>Metazoa</taxon>
        <taxon>Ecdysozoa</taxon>
        <taxon>Nematoda</taxon>
        <taxon>Chromadorea</taxon>
        <taxon>Rhabditida</taxon>
        <taxon>Spirurina</taxon>
        <taxon>Spiruromorpha</taxon>
        <taxon>Filarioidea</taxon>
        <taxon>Onchocercidae</taxon>
        <taxon>Onchocerca</taxon>
    </lineage>
</organism>
<dbReference type="GO" id="GO:0042157">
    <property type="term" value="P:lipoprotein metabolic process"/>
    <property type="evidence" value="ECO:0007669"/>
    <property type="project" value="TreeGrafter"/>
</dbReference>
<protein>
    <recommendedName>
        <fullName evidence="9">Vitellogenin domain-containing protein</fullName>
    </recommendedName>
</protein>
<feature type="domain" description="MTP large subunit lipid-binding" evidence="6">
    <location>
        <begin position="650"/>
        <end position="891"/>
    </location>
</feature>
<reference evidence="8" key="1">
    <citation type="submission" date="2013-10" db="EMBL/GenBank/DDBJ databases">
        <title>Genome sequencing of Onchocerca volvulus.</title>
        <authorList>
            <person name="Cotton J."/>
            <person name="Tsai J."/>
            <person name="Stanley E."/>
            <person name="Tracey A."/>
            <person name="Holroyd N."/>
            <person name="Lustigman S."/>
            <person name="Berriman M."/>
        </authorList>
    </citation>
    <scope>NUCLEOTIDE SEQUENCE</scope>
</reference>
<dbReference type="GO" id="GO:0005783">
    <property type="term" value="C:endoplasmic reticulum"/>
    <property type="evidence" value="ECO:0007669"/>
    <property type="project" value="UniProtKB-SubCell"/>
</dbReference>
<dbReference type="InterPro" id="IPR045811">
    <property type="entry name" value="MTP_lip-bd"/>
</dbReference>
<keyword evidence="3" id="KW-0732">Signal</keyword>
<evidence type="ECO:0000259" key="6">
    <source>
        <dbReference type="Pfam" id="PF19444"/>
    </source>
</evidence>
<evidence type="ECO:0000256" key="3">
    <source>
        <dbReference type="ARBA" id="ARBA00022729"/>
    </source>
</evidence>
<dbReference type="GO" id="GO:0008289">
    <property type="term" value="F:lipid binding"/>
    <property type="evidence" value="ECO:0007669"/>
    <property type="project" value="InterPro"/>
</dbReference>
<dbReference type="PANTHER" id="PTHR13024:SF0">
    <property type="entry name" value="MICROSOMAL TRIACYLGLYCEROL TRANSFER PROTEIN"/>
    <property type="match status" value="1"/>
</dbReference>
<sequence>MKFIVLLLYSIGFTFVIYATNKIKTSNENNIETKLSDNEEKKERYLFYEYNFWSETQIYNERTKLRESIIETINATYSFHVLHYDSSGKILGRFQFLKCISGPCEYDMPDVYVDFIQGGNNLEGLYVTTALNEKNRKSNWNVLFAIVYAIMTPAKNGAGDEQNIITPYGQCHCRFSKLRDKIFRRQINHCQFDGIRNFTSIDGLTQHNYQQSVVYIQNAKSNADIVDIEGEEKMILKSSIIPDWNLIVETKIKMKMTNRTIFSAESYCSTKLLAGECAEDVFKAKQLGKNWNEISQRLNIGLKKERSKLKAVLQESNNEFPDKKADVLAAIVNSILFATDQDLLNAIKEFRNTPIMPVFVDAIGLTGTKKSNTIGKNAFTTEAPEFLERFLQALAQTTKIDIAIINDLKAWMKSINDEYYKKHIAFTAANLYRRYCESTKNRKYECENGKNEDVNEFMEYIITRCEDSNCQISSIQIFENMPLVRLLPYASQFLCSTDNDTNLVQKEALRFLQLFDGKNFDWKTIIKLLRIFHNTCPLRQTVADQILAIEVLLNILPNTELIGTYLLRSEELFPKEQEKWAYFYSAIARRRQTSPDFNLYWAKMRSFRVFQPNYAHRSLKTTSEVATINIAELGDNNNITVWIKTANDKGILLWNDFSILFTSKKQSSFPIMQIFVEMKGLKSYLLDSESYDNDEDMDSENPLAVAQIGLLNNRNVPTTIFDGYSELINVVWNADGQTMHLYDKNLIYRQYYGYVPLISGLSITVDIMGTISIALDGSAKISLWNRDARMIINSTVLTKLDGSISLASSNDQIGKVTTLLYTSGTVNIQFDVDFFTVPYLFCTVVSHSPLVIKHSFIRSTRTGKEKQLWHNIELPGSSLWLNKKVSDHCSLLTA</sequence>
<keyword evidence="4" id="KW-0256">Endoplasmic reticulum</keyword>
<evidence type="ECO:0000256" key="4">
    <source>
        <dbReference type="ARBA" id="ARBA00022824"/>
    </source>
</evidence>
<evidence type="ECO:0000256" key="1">
    <source>
        <dbReference type="ARBA" id="ARBA00004240"/>
    </source>
</evidence>
<dbReference type="GO" id="GO:0005548">
    <property type="term" value="F:phospholipid transporter activity"/>
    <property type="evidence" value="ECO:0007669"/>
    <property type="project" value="InterPro"/>
</dbReference>
<dbReference type="EMBL" id="CMVM020000123">
    <property type="status" value="NOT_ANNOTATED_CDS"/>
    <property type="molecule type" value="Genomic_DNA"/>
</dbReference>
<dbReference type="Pfam" id="PF19444">
    <property type="entry name" value="MTP_lip_bd"/>
    <property type="match status" value="1"/>
</dbReference>
<evidence type="ECO:0000313" key="7">
    <source>
        <dbReference type="EnsemblMetazoa" id="OVOC4031.1"/>
    </source>
</evidence>
<evidence type="ECO:0000259" key="5">
    <source>
        <dbReference type="Pfam" id="PF01347"/>
    </source>
</evidence>
<keyword evidence="2" id="KW-0813">Transport</keyword>
<dbReference type="Proteomes" id="UP000024404">
    <property type="component" value="Unassembled WGS sequence"/>
</dbReference>
<reference evidence="7" key="2">
    <citation type="submission" date="2022-06" db="UniProtKB">
        <authorList>
            <consortium name="EnsemblMetazoa"/>
        </authorList>
    </citation>
    <scope>IDENTIFICATION</scope>
</reference>
<dbReference type="GO" id="GO:0016323">
    <property type="term" value="C:basolateral plasma membrane"/>
    <property type="evidence" value="ECO:0007669"/>
    <property type="project" value="TreeGrafter"/>
</dbReference>
<evidence type="ECO:0000313" key="8">
    <source>
        <dbReference type="Proteomes" id="UP000024404"/>
    </source>
</evidence>
<dbReference type="SUPFAM" id="SSF48431">
    <property type="entry name" value="Lipovitellin-phosvitin complex, superhelical domain"/>
    <property type="match status" value="1"/>
</dbReference>